<evidence type="ECO:0000313" key="4">
    <source>
        <dbReference type="EMBL" id="SVC94172.1"/>
    </source>
</evidence>
<evidence type="ECO:0000259" key="3">
    <source>
        <dbReference type="PROSITE" id="PS50970"/>
    </source>
</evidence>
<protein>
    <recommendedName>
        <fullName evidence="3">Hcy-binding domain-containing protein</fullName>
    </recommendedName>
</protein>
<dbReference type="AlphaFoldDB" id="A0A382RAC3"/>
<feature type="domain" description="Hcy-binding" evidence="3">
    <location>
        <begin position="2"/>
        <end position="310"/>
    </location>
</feature>
<dbReference type="PROSITE" id="PS50970">
    <property type="entry name" value="HCY"/>
    <property type="match status" value="1"/>
</dbReference>
<dbReference type="GO" id="GO:0032259">
    <property type="term" value="P:methylation"/>
    <property type="evidence" value="ECO:0007669"/>
    <property type="project" value="UniProtKB-KW"/>
</dbReference>
<sequence length="310" mass="33857">MKPFLERLSDPKLMIYDGGFGSELFAEGIELTNSALANELHPEAVVAIHSDYIESGADVVGTNTFVASELHLEMAGKNKSDVGEIVRSAVQHVKTAIGRIGRDVYIAGSIGPAPGAIEADTGDTDFGIPNQAVRDAHQRVIHALAEEGVHFLCLETIFSAKEAAIVVDIARKTGLPIAVNMTYKYTKDRKTREVVYRTDWGHSAADLLDILSQGEFSNGHNLLDDVHILGLNCGAESRRSEHTGMPYAINGIRQLSQAMIDHGVEPKRMMAYPNAGIPLLDKSHRTYYTQGPEEMLSDLDRLISEDAYLV</sequence>
<dbReference type="PANTHER" id="PTHR11103">
    <property type="entry name" value="SLR1189 PROTEIN"/>
    <property type="match status" value="1"/>
</dbReference>
<organism evidence="4">
    <name type="scientific">marine metagenome</name>
    <dbReference type="NCBI Taxonomy" id="408172"/>
    <lineage>
        <taxon>unclassified sequences</taxon>
        <taxon>metagenomes</taxon>
        <taxon>ecological metagenomes</taxon>
    </lineage>
</organism>
<keyword evidence="2" id="KW-0808">Transferase</keyword>
<dbReference type="GO" id="GO:0008168">
    <property type="term" value="F:methyltransferase activity"/>
    <property type="evidence" value="ECO:0007669"/>
    <property type="project" value="UniProtKB-KW"/>
</dbReference>
<accession>A0A382RAC3</accession>
<dbReference type="Gene3D" id="3.20.20.330">
    <property type="entry name" value="Homocysteine-binding-like domain"/>
    <property type="match status" value="1"/>
</dbReference>
<feature type="non-terminal residue" evidence="4">
    <location>
        <position position="310"/>
    </location>
</feature>
<proteinExistence type="predicted"/>
<dbReference type="Pfam" id="PF02574">
    <property type="entry name" value="S-methyl_trans"/>
    <property type="match status" value="1"/>
</dbReference>
<dbReference type="InterPro" id="IPR036589">
    <property type="entry name" value="HCY_dom_sf"/>
</dbReference>
<gene>
    <name evidence="4" type="ORF">METZ01_LOCUS347026</name>
</gene>
<keyword evidence="1" id="KW-0489">Methyltransferase</keyword>
<dbReference type="EMBL" id="UINC01119983">
    <property type="protein sequence ID" value="SVC94172.1"/>
    <property type="molecule type" value="Genomic_DNA"/>
</dbReference>
<evidence type="ECO:0000256" key="1">
    <source>
        <dbReference type="ARBA" id="ARBA00022603"/>
    </source>
</evidence>
<reference evidence="4" key="1">
    <citation type="submission" date="2018-05" db="EMBL/GenBank/DDBJ databases">
        <authorList>
            <person name="Lanie J.A."/>
            <person name="Ng W.-L."/>
            <person name="Kazmierczak K.M."/>
            <person name="Andrzejewski T.M."/>
            <person name="Davidsen T.M."/>
            <person name="Wayne K.J."/>
            <person name="Tettelin H."/>
            <person name="Glass J.I."/>
            <person name="Rusch D."/>
            <person name="Podicherti R."/>
            <person name="Tsui H.-C.T."/>
            <person name="Winkler M.E."/>
        </authorList>
    </citation>
    <scope>NUCLEOTIDE SEQUENCE</scope>
</reference>
<evidence type="ECO:0000256" key="2">
    <source>
        <dbReference type="ARBA" id="ARBA00022679"/>
    </source>
</evidence>
<dbReference type="InterPro" id="IPR003726">
    <property type="entry name" value="HCY_dom"/>
</dbReference>
<name>A0A382RAC3_9ZZZZ</name>
<dbReference type="SUPFAM" id="SSF82282">
    <property type="entry name" value="Homocysteine S-methyltransferase"/>
    <property type="match status" value="1"/>
</dbReference>
<dbReference type="PANTHER" id="PTHR11103:SF18">
    <property type="entry name" value="SLR1189 PROTEIN"/>
    <property type="match status" value="1"/>
</dbReference>